<keyword evidence="1" id="KW-0812">Transmembrane</keyword>
<feature type="transmembrane region" description="Helical" evidence="1">
    <location>
        <begin position="164"/>
        <end position="182"/>
    </location>
</feature>
<dbReference type="RefSeq" id="WP_003716765.1">
    <property type="nucleotide sequence ID" value="NZ_AZGL01000019.1"/>
</dbReference>
<dbReference type="Proteomes" id="UP000004483">
    <property type="component" value="Unassembled WGS sequence"/>
</dbReference>
<organism evidence="3 4">
    <name type="scientific">Limosilactobacillus vaginalis DSM 5837 = ATCC 49540</name>
    <dbReference type="NCBI Taxonomy" id="1423814"/>
    <lineage>
        <taxon>Bacteria</taxon>
        <taxon>Bacillati</taxon>
        <taxon>Bacillota</taxon>
        <taxon>Bacilli</taxon>
        <taxon>Lactobacillales</taxon>
        <taxon>Lactobacillaceae</taxon>
        <taxon>Limosilactobacillus</taxon>
    </lineage>
</organism>
<dbReference type="EMBL" id="ACGV01000155">
    <property type="protein sequence ID" value="EEJ40087.1"/>
    <property type="molecule type" value="Genomic_DNA"/>
</dbReference>
<dbReference type="PATRIC" id="fig|1423814.6.peg.485"/>
<feature type="transmembrane region" description="Helical" evidence="1">
    <location>
        <begin position="202"/>
        <end position="221"/>
    </location>
</feature>
<feature type="transmembrane region" description="Helical" evidence="1">
    <location>
        <begin position="103"/>
        <end position="122"/>
    </location>
</feature>
<keyword evidence="1" id="KW-0472">Membrane</keyword>
<dbReference type="STRING" id="1423814.HMPREF0549_1498"/>
<evidence type="ECO:0000259" key="2">
    <source>
        <dbReference type="Pfam" id="PF01757"/>
    </source>
</evidence>
<feature type="transmembrane region" description="Helical" evidence="1">
    <location>
        <begin position="75"/>
        <end position="96"/>
    </location>
</feature>
<reference evidence="3 4" key="1">
    <citation type="submission" date="2009-01" db="EMBL/GenBank/DDBJ databases">
        <authorList>
            <person name="Qin X."/>
            <person name="Bachman B."/>
            <person name="Battles P."/>
            <person name="Bell A."/>
            <person name="Bess C."/>
            <person name="Bickham C."/>
            <person name="Chaboub L."/>
            <person name="Chen D."/>
            <person name="Coyle M."/>
            <person name="Deiros D.R."/>
            <person name="Dinh H."/>
            <person name="Forbes L."/>
            <person name="Fowler G."/>
            <person name="Francisco L."/>
            <person name="Fu Q."/>
            <person name="Gubbala S."/>
            <person name="Hale W."/>
            <person name="Han Y."/>
            <person name="Hemphill L."/>
            <person name="Highlander S.K."/>
            <person name="Hirani K."/>
            <person name="Hogues M."/>
            <person name="Jackson L."/>
            <person name="Jakkamsetti A."/>
            <person name="Javaid M."/>
            <person name="Jiang H."/>
            <person name="Korchina V."/>
            <person name="Kovar C."/>
            <person name="Lara F."/>
            <person name="Lee S."/>
            <person name="Mata R."/>
            <person name="Mathew T."/>
            <person name="Moen C."/>
            <person name="Morales K."/>
            <person name="Munidasa M."/>
            <person name="Nazareth L."/>
            <person name="Ngo R."/>
            <person name="Nguyen L."/>
            <person name="Okwuonu G."/>
            <person name="Ongeri F."/>
            <person name="Patil S."/>
            <person name="Petrosino J."/>
            <person name="Pham C."/>
            <person name="Pham P."/>
            <person name="Pu L.-L."/>
            <person name="Puazo M."/>
            <person name="Raj R."/>
            <person name="Reid J."/>
            <person name="Rouhana J."/>
            <person name="Saada N."/>
            <person name="Shang Y."/>
            <person name="Simmons D."/>
            <person name="Thornton R."/>
            <person name="Warren J."/>
            <person name="Weissenberger G."/>
            <person name="Zhang J."/>
            <person name="Zhang L."/>
            <person name="Zhou C."/>
            <person name="Zhu D."/>
            <person name="Muzny D."/>
            <person name="Worley K."/>
            <person name="Gibbs R."/>
        </authorList>
    </citation>
    <scope>NUCLEOTIDE SEQUENCE [LARGE SCALE GENOMIC DNA]</scope>
    <source>
        <strain evidence="3 4">ATCC 49540</strain>
    </source>
</reference>
<proteinExistence type="predicted"/>
<name>C2EVL2_9LACO</name>
<sequence>MFLTFLNNVAVDLFAIISGYVGLTSHHRISRIVELWLQVIFYSYLILVAFLILRPQYVDKGQLLGSLFPTVSMQYWYFNSYILVFIFMPLLNYGILKLTYREFTIICVSLFIMTSCFGLDIFNDKIFNLSNGFSGMWLIIMYLYGAYIRRFGHRLKNLSIKFDLIAYLIVALTGVLTCNLMTINHRGYMNGSILYNDWNKWFGYNTPFAVLDAVFIFLAFLQIEINNTKARKIIIKLGTLSFGTYLLQTNYIVYAWFRGHYTNFYNHNIFIMIICVLGTAMLWYIFGTIVDGIRSFLFKKLSLVEKVVNLMNFSLRKLNFIRS</sequence>
<dbReference type="GO" id="GO:0016747">
    <property type="term" value="F:acyltransferase activity, transferring groups other than amino-acyl groups"/>
    <property type="evidence" value="ECO:0007669"/>
    <property type="project" value="InterPro"/>
</dbReference>
<dbReference type="AlphaFoldDB" id="C2EVL2"/>
<dbReference type="OrthoDB" id="9816377at2"/>
<feature type="transmembrane region" description="Helical" evidence="1">
    <location>
        <begin position="134"/>
        <end position="152"/>
    </location>
</feature>
<accession>C2EVL2</accession>
<evidence type="ECO:0000313" key="3">
    <source>
        <dbReference type="EMBL" id="EEJ40087.1"/>
    </source>
</evidence>
<protein>
    <recommendedName>
        <fullName evidence="2">Acyltransferase 3 domain-containing protein</fullName>
    </recommendedName>
</protein>
<keyword evidence="1" id="KW-1133">Transmembrane helix</keyword>
<feature type="transmembrane region" description="Helical" evidence="1">
    <location>
        <begin position="233"/>
        <end position="257"/>
    </location>
</feature>
<feature type="transmembrane region" description="Helical" evidence="1">
    <location>
        <begin position="6"/>
        <end position="23"/>
    </location>
</feature>
<feature type="transmembrane region" description="Helical" evidence="1">
    <location>
        <begin position="269"/>
        <end position="290"/>
    </location>
</feature>
<dbReference type="HOGENOM" id="CLU_061343_0_1_9"/>
<evidence type="ECO:0000256" key="1">
    <source>
        <dbReference type="SAM" id="Phobius"/>
    </source>
</evidence>
<evidence type="ECO:0000313" key="4">
    <source>
        <dbReference type="Proteomes" id="UP000004483"/>
    </source>
</evidence>
<comment type="caution">
    <text evidence="3">The sequence shown here is derived from an EMBL/GenBank/DDBJ whole genome shotgun (WGS) entry which is preliminary data.</text>
</comment>
<dbReference type="Pfam" id="PF01757">
    <property type="entry name" value="Acyl_transf_3"/>
    <property type="match status" value="1"/>
</dbReference>
<dbReference type="eggNOG" id="COG3274">
    <property type="taxonomic scope" value="Bacteria"/>
</dbReference>
<gene>
    <name evidence="3" type="ORF">HMPREF0549_1498</name>
</gene>
<feature type="transmembrane region" description="Helical" evidence="1">
    <location>
        <begin position="35"/>
        <end position="55"/>
    </location>
</feature>
<feature type="domain" description="Acyltransferase 3" evidence="2">
    <location>
        <begin position="5"/>
        <end position="284"/>
    </location>
</feature>
<dbReference type="InterPro" id="IPR002656">
    <property type="entry name" value="Acyl_transf_3_dom"/>
</dbReference>